<dbReference type="Gene3D" id="3.60.10.10">
    <property type="entry name" value="Endonuclease/exonuclease/phosphatase"/>
    <property type="match status" value="1"/>
</dbReference>
<evidence type="ECO:0000256" key="5">
    <source>
        <dbReference type="ARBA" id="ARBA00022801"/>
    </source>
</evidence>
<keyword evidence="10" id="KW-0227">DNA damage</keyword>
<keyword evidence="4 8" id="KW-0479">Metal-binding</keyword>
<feature type="site" description="Transition state stabilizer" evidence="9">
    <location>
        <position position="204"/>
    </location>
</feature>
<feature type="binding site" evidence="8">
    <location>
        <position position="300"/>
    </location>
    <ligand>
        <name>Mg(2+)</name>
        <dbReference type="ChEBI" id="CHEBI:18420"/>
        <label>1</label>
    </ligand>
</feature>
<keyword evidence="12" id="KW-1185">Reference proteome</keyword>
<dbReference type="PROSITE" id="PS00726">
    <property type="entry name" value="AP_NUCLEASE_F1_1"/>
    <property type="match status" value="1"/>
</dbReference>
<dbReference type="Proteomes" id="UP000887578">
    <property type="component" value="Unplaced"/>
</dbReference>
<evidence type="ECO:0000256" key="4">
    <source>
        <dbReference type="ARBA" id="ARBA00022723"/>
    </source>
</evidence>
<name>A0A914QAT1_9BILA</name>
<dbReference type="GO" id="GO:0005634">
    <property type="term" value="C:nucleus"/>
    <property type="evidence" value="ECO:0007669"/>
    <property type="project" value="TreeGrafter"/>
</dbReference>
<keyword evidence="5" id="KW-0378">Hydrolase</keyword>
<evidence type="ECO:0000256" key="9">
    <source>
        <dbReference type="PIRSR" id="PIRSR604808-3"/>
    </source>
</evidence>
<dbReference type="GO" id="GO:0046872">
    <property type="term" value="F:metal ion binding"/>
    <property type="evidence" value="ECO:0007669"/>
    <property type="project" value="UniProtKB-KW"/>
</dbReference>
<evidence type="ECO:0000256" key="2">
    <source>
        <dbReference type="ARBA" id="ARBA00007092"/>
    </source>
</evidence>
<dbReference type="CDD" id="cd09087">
    <property type="entry name" value="Ape1-like_AP-endo"/>
    <property type="match status" value="1"/>
</dbReference>
<dbReference type="GO" id="GO:0008081">
    <property type="term" value="F:phosphoric diester hydrolase activity"/>
    <property type="evidence" value="ECO:0007669"/>
    <property type="project" value="TreeGrafter"/>
</dbReference>
<keyword evidence="6 8" id="KW-0460">Magnesium</keyword>
<feature type="active site" evidence="7">
    <location>
        <position position="163"/>
    </location>
</feature>
<feature type="active site" description="Proton donor/acceptor" evidence="7">
    <location>
        <position position="202"/>
    </location>
</feature>
<feature type="binding site" evidence="8">
    <location>
        <position position="204"/>
    </location>
    <ligand>
        <name>Mg(2+)</name>
        <dbReference type="ChEBI" id="CHEBI:18420"/>
        <label>1</label>
    </ligand>
</feature>
<feature type="binding site" evidence="8">
    <location>
        <position position="91"/>
    </location>
    <ligand>
        <name>Mg(2+)</name>
        <dbReference type="ChEBI" id="CHEBI:18420"/>
        <label>1</label>
    </ligand>
</feature>
<sequence>MSASAKVTASTTVSTTTSVTSSTTTTVTATKRTYSIFLPNAGKSKVEAKKRKPNEPLKILSWNVAGLRACIKKKCVENLQKCDADIIFLQETKCEAFPDEVAALPYPFKYLVPSKVKKGHAGVAMLAREKPLKITYGFGEQKFDDQGRWIHAEYENFHVIGTYVINSGDKLQNLPARHEWESHVLSKLTELDKEKPVIYTGDLNVAHEEIDLRNPDANRNKSAGFTDQEREDFTNLLNAGFVDVYRKKNPDEKDCYTYWTYFSNARSRNVGWRIDYFIVSERLYENVLDMKRRPEIHGSDHCPVEMTIKI</sequence>
<evidence type="ECO:0000256" key="10">
    <source>
        <dbReference type="RuleBase" id="RU362131"/>
    </source>
</evidence>
<feature type="binding site" evidence="8">
    <location>
        <position position="202"/>
    </location>
    <ligand>
        <name>Mg(2+)</name>
        <dbReference type="ChEBI" id="CHEBI:18420"/>
        <label>1</label>
    </ligand>
</feature>
<dbReference type="InterPro" id="IPR005135">
    <property type="entry name" value="Endo/exonuclease/phosphatase"/>
</dbReference>
<dbReference type="GO" id="GO:0006284">
    <property type="term" value="P:base-excision repair"/>
    <property type="evidence" value="ECO:0007669"/>
    <property type="project" value="TreeGrafter"/>
</dbReference>
<dbReference type="NCBIfam" id="TIGR00633">
    <property type="entry name" value="xth"/>
    <property type="match status" value="1"/>
</dbReference>
<feature type="active site" description="Proton acceptor" evidence="7">
    <location>
        <position position="301"/>
    </location>
</feature>
<dbReference type="InterPro" id="IPR004808">
    <property type="entry name" value="AP_endonuc_1"/>
</dbReference>
<evidence type="ECO:0000256" key="3">
    <source>
        <dbReference type="ARBA" id="ARBA00012115"/>
    </source>
</evidence>
<feature type="binding site" evidence="8">
    <location>
        <position position="301"/>
    </location>
    <ligand>
        <name>Mg(2+)</name>
        <dbReference type="ChEBI" id="CHEBI:18420"/>
        <label>1</label>
    </ligand>
</feature>
<proteinExistence type="inferred from homology"/>
<comment type="catalytic activity">
    <reaction evidence="1">
        <text>Exonucleolytic cleavage in the 3'- to 5'-direction to yield nucleoside 5'-phosphates.</text>
        <dbReference type="EC" id="3.1.11.2"/>
    </reaction>
</comment>
<feature type="site" description="Important for catalytic activity" evidence="9">
    <location>
        <position position="275"/>
    </location>
</feature>
<dbReference type="Pfam" id="PF03372">
    <property type="entry name" value="Exo_endo_phos"/>
    <property type="match status" value="1"/>
</dbReference>
<reference evidence="13" key="1">
    <citation type="submission" date="2022-11" db="UniProtKB">
        <authorList>
            <consortium name="WormBaseParasite"/>
        </authorList>
    </citation>
    <scope>IDENTIFICATION</scope>
</reference>
<comment type="cofactor">
    <cofactor evidence="8 10">
        <name>Mg(2+)</name>
        <dbReference type="ChEBI" id="CHEBI:18420"/>
    </cofactor>
    <cofactor evidence="8 10">
        <name>Mn(2+)</name>
        <dbReference type="ChEBI" id="CHEBI:29035"/>
    </cofactor>
    <text evidence="8 10">Probably binds two magnesium or manganese ions per subunit.</text>
</comment>
<dbReference type="PANTHER" id="PTHR22748:SF6">
    <property type="entry name" value="DNA-(APURINIC OR APYRIMIDINIC SITE) ENDONUCLEASE"/>
    <property type="match status" value="1"/>
</dbReference>
<evidence type="ECO:0000313" key="13">
    <source>
        <dbReference type="WBParaSite" id="PDA_v2.g28666.t1"/>
    </source>
</evidence>
<feature type="site" description="Interaction with DNA substrate" evidence="9">
    <location>
        <position position="301"/>
    </location>
</feature>
<accession>A0A914QAT1</accession>
<dbReference type="GO" id="GO:0003677">
    <property type="term" value="F:DNA binding"/>
    <property type="evidence" value="ECO:0007669"/>
    <property type="project" value="InterPro"/>
</dbReference>
<evidence type="ECO:0000259" key="11">
    <source>
        <dbReference type="Pfam" id="PF03372"/>
    </source>
</evidence>
<dbReference type="PANTHER" id="PTHR22748">
    <property type="entry name" value="AP ENDONUCLEASE"/>
    <property type="match status" value="1"/>
</dbReference>
<dbReference type="InterPro" id="IPR020847">
    <property type="entry name" value="AP_endonuclease_F1_BS"/>
</dbReference>
<keyword evidence="10" id="KW-0234">DNA repair</keyword>
<dbReference type="PROSITE" id="PS51435">
    <property type="entry name" value="AP_NUCLEASE_F1_4"/>
    <property type="match status" value="1"/>
</dbReference>
<feature type="domain" description="Endonuclease/exonuclease/phosphatase" evidence="11">
    <location>
        <begin position="60"/>
        <end position="301"/>
    </location>
</feature>
<evidence type="ECO:0000313" key="12">
    <source>
        <dbReference type="Proteomes" id="UP000887578"/>
    </source>
</evidence>
<evidence type="ECO:0000256" key="7">
    <source>
        <dbReference type="PIRSR" id="PIRSR604808-1"/>
    </source>
</evidence>
<dbReference type="NCBIfam" id="TIGR00195">
    <property type="entry name" value="exoDNase_III"/>
    <property type="match status" value="1"/>
</dbReference>
<dbReference type="GO" id="GO:0003906">
    <property type="term" value="F:DNA-(apurinic or apyrimidinic site) endonuclease activity"/>
    <property type="evidence" value="ECO:0007669"/>
    <property type="project" value="TreeGrafter"/>
</dbReference>
<evidence type="ECO:0000256" key="8">
    <source>
        <dbReference type="PIRSR" id="PIRSR604808-2"/>
    </source>
</evidence>
<comment type="similarity">
    <text evidence="2 10">Belongs to the DNA repair enzymes AP/ExoA family.</text>
</comment>
<dbReference type="AlphaFoldDB" id="A0A914QAT1"/>
<protein>
    <recommendedName>
        <fullName evidence="3">exodeoxyribonuclease III</fullName>
        <ecNumber evidence="3">3.1.11.2</ecNumber>
    </recommendedName>
</protein>
<evidence type="ECO:0000256" key="6">
    <source>
        <dbReference type="ARBA" id="ARBA00022842"/>
    </source>
</evidence>
<organism evidence="12 13">
    <name type="scientific">Panagrolaimus davidi</name>
    <dbReference type="NCBI Taxonomy" id="227884"/>
    <lineage>
        <taxon>Eukaryota</taxon>
        <taxon>Metazoa</taxon>
        <taxon>Ecdysozoa</taxon>
        <taxon>Nematoda</taxon>
        <taxon>Chromadorea</taxon>
        <taxon>Rhabditida</taxon>
        <taxon>Tylenchina</taxon>
        <taxon>Panagrolaimomorpha</taxon>
        <taxon>Panagrolaimoidea</taxon>
        <taxon>Panagrolaimidae</taxon>
        <taxon>Panagrolaimus</taxon>
    </lineage>
</organism>
<keyword evidence="8" id="KW-0464">Manganese</keyword>
<dbReference type="WBParaSite" id="PDA_v2.g28666.t1">
    <property type="protein sequence ID" value="PDA_v2.g28666.t1"/>
    <property type="gene ID" value="PDA_v2.g28666"/>
</dbReference>
<dbReference type="InterPro" id="IPR036691">
    <property type="entry name" value="Endo/exonu/phosph_ase_sf"/>
</dbReference>
<dbReference type="SUPFAM" id="SSF56219">
    <property type="entry name" value="DNase I-like"/>
    <property type="match status" value="1"/>
</dbReference>
<dbReference type="EC" id="3.1.11.2" evidence="3"/>
<feature type="binding site" evidence="8">
    <location>
        <position position="63"/>
    </location>
    <ligand>
        <name>Mg(2+)</name>
        <dbReference type="ChEBI" id="CHEBI:18420"/>
        <label>1</label>
    </ligand>
</feature>
<dbReference type="GO" id="GO:0008311">
    <property type="term" value="F:double-stranded DNA 3'-5' DNA exonuclease activity"/>
    <property type="evidence" value="ECO:0007669"/>
    <property type="project" value="UniProtKB-EC"/>
</dbReference>
<evidence type="ECO:0000256" key="1">
    <source>
        <dbReference type="ARBA" id="ARBA00000493"/>
    </source>
</evidence>